<dbReference type="SUPFAM" id="SSF103473">
    <property type="entry name" value="MFS general substrate transporter"/>
    <property type="match status" value="1"/>
</dbReference>
<dbReference type="InterPro" id="IPR036259">
    <property type="entry name" value="MFS_trans_sf"/>
</dbReference>
<keyword evidence="2" id="KW-1133">Transmembrane helix</keyword>
<feature type="transmembrane region" description="Helical" evidence="2">
    <location>
        <begin position="96"/>
        <end position="118"/>
    </location>
</feature>
<name>A0AAF3J2J1_9BILA</name>
<dbReference type="Pfam" id="PF00059">
    <property type="entry name" value="Lectin_C"/>
    <property type="match status" value="1"/>
</dbReference>
<protein>
    <recommendedName>
        <fullName evidence="3">C-type lectin domain-containing protein</fullName>
    </recommendedName>
</protein>
<dbReference type="Gene3D" id="3.10.100.10">
    <property type="entry name" value="Mannose-Binding Protein A, subunit A"/>
    <property type="match status" value="1"/>
</dbReference>
<keyword evidence="4" id="KW-1185">Reference proteome</keyword>
<dbReference type="SMART" id="SM00034">
    <property type="entry name" value="CLECT"/>
    <property type="match status" value="1"/>
</dbReference>
<dbReference type="Gene3D" id="1.20.1250.20">
    <property type="entry name" value="MFS general substrate transporter like domains"/>
    <property type="match status" value="1"/>
</dbReference>
<dbReference type="WBParaSite" id="MBELARI_LOCUS12214">
    <property type="protein sequence ID" value="MBELARI_LOCUS12214"/>
    <property type="gene ID" value="MBELARI_LOCUS12214"/>
</dbReference>
<organism evidence="4 5">
    <name type="scientific">Mesorhabditis belari</name>
    <dbReference type="NCBI Taxonomy" id="2138241"/>
    <lineage>
        <taxon>Eukaryota</taxon>
        <taxon>Metazoa</taxon>
        <taxon>Ecdysozoa</taxon>
        <taxon>Nematoda</taxon>
        <taxon>Chromadorea</taxon>
        <taxon>Rhabditida</taxon>
        <taxon>Rhabditina</taxon>
        <taxon>Rhabditomorpha</taxon>
        <taxon>Rhabditoidea</taxon>
        <taxon>Rhabditidae</taxon>
        <taxon>Mesorhabditinae</taxon>
        <taxon>Mesorhabditis</taxon>
    </lineage>
</organism>
<feature type="coiled-coil region" evidence="1">
    <location>
        <begin position="227"/>
        <end position="271"/>
    </location>
</feature>
<dbReference type="SUPFAM" id="SSF56436">
    <property type="entry name" value="C-type lectin-like"/>
    <property type="match status" value="1"/>
</dbReference>
<dbReference type="AlphaFoldDB" id="A0AAF3J2J1"/>
<feature type="transmembrane region" description="Helical" evidence="2">
    <location>
        <begin position="61"/>
        <end position="84"/>
    </location>
</feature>
<dbReference type="InterPro" id="IPR050111">
    <property type="entry name" value="C-type_lectin/snaclec_domain"/>
</dbReference>
<keyword evidence="2" id="KW-0812">Transmembrane</keyword>
<evidence type="ECO:0000256" key="1">
    <source>
        <dbReference type="SAM" id="Coils"/>
    </source>
</evidence>
<dbReference type="PROSITE" id="PS50041">
    <property type="entry name" value="C_TYPE_LECTIN_2"/>
    <property type="match status" value="1"/>
</dbReference>
<dbReference type="InterPro" id="IPR016186">
    <property type="entry name" value="C-type_lectin-like/link_sf"/>
</dbReference>
<evidence type="ECO:0000256" key="2">
    <source>
        <dbReference type="SAM" id="Phobius"/>
    </source>
</evidence>
<sequence length="471" mass="54013">MYQNLLIVGTVRYAFNLLSAFAEYKLTWLGRKTTHRFFCVATMIALSISIAGQLLDAPEFLARIFLLTTAAIIIQLFAVLGIICNEAFPTALRNTAFAFTMFIESIGPILAPHLYSISEQHSPLMAEDCIDQPIARSNFIKGIILGLLLGVSATVVVDKISQPSNLSDTRSRSTRDLDSSDSEEAALLKICRFQWNTTKIKLQDEKKISEALKANLTVCDEGNSKEKETLKLSLESCRAKNEAFEKEKDAAENLKTKLASCDVNNRVLKEEKTTARQEQAQAVKQLTTCEDNLNQANLNNTKNLAICTEEKQQREKENWIYYKPTKAYYYYRSFHYDVHGDLIVYTWQEAERICHQKGAHLVSIHNRDEHLFVNKMILSDIKATNEDSTDENPCNASQFFVWIGLYFEDGKRRWSDGDADDYLNKIDYTKRTQIHWMMCYDIAKQDDASFYYTWQTTEELKNSRFVCKRPA</sequence>
<proteinExistence type="predicted"/>
<feature type="domain" description="C-type lectin" evidence="3">
    <location>
        <begin position="331"/>
        <end position="468"/>
    </location>
</feature>
<evidence type="ECO:0000313" key="5">
    <source>
        <dbReference type="WBParaSite" id="MBELARI_LOCUS12214"/>
    </source>
</evidence>
<keyword evidence="2" id="KW-0472">Membrane</keyword>
<dbReference type="InterPro" id="IPR016187">
    <property type="entry name" value="CTDL_fold"/>
</dbReference>
<dbReference type="Proteomes" id="UP000887575">
    <property type="component" value="Unassembled WGS sequence"/>
</dbReference>
<dbReference type="CDD" id="cd00037">
    <property type="entry name" value="CLECT"/>
    <property type="match status" value="1"/>
</dbReference>
<dbReference type="InterPro" id="IPR001304">
    <property type="entry name" value="C-type_lectin-like"/>
</dbReference>
<evidence type="ECO:0000259" key="3">
    <source>
        <dbReference type="PROSITE" id="PS50041"/>
    </source>
</evidence>
<feature type="transmembrane region" description="Helical" evidence="2">
    <location>
        <begin position="36"/>
        <end position="55"/>
    </location>
</feature>
<evidence type="ECO:0000313" key="4">
    <source>
        <dbReference type="Proteomes" id="UP000887575"/>
    </source>
</evidence>
<keyword evidence="1" id="KW-0175">Coiled coil</keyword>
<accession>A0AAF3J2J1</accession>
<reference evidence="5" key="1">
    <citation type="submission" date="2024-02" db="UniProtKB">
        <authorList>
            <consortium name="WormBaseParasite"/>
        </authorList>
    </citation>
    <scope>IDENTIFICATION</scope>
</reference>
<dbReference type="PANTHER" id="PTHR22803">
    <property type="entry name" value="MANNOSE, PHOSPHOLIPASE, LECTIN RECEPTOR RELATED"/>
    <property type="match status" value="1"/>
</dbReference>